<name>A0A5C3LA20_COPMA</name>
<dbReference type="InterPro" id="IPR048361">
    <property type="entry name" value="Vps52_C"/>
</dbReference>
<keyword evidence="5" id="KW-0333">Golgi apparatus</keyword>
<organism evidence="8 9">
    <name type="scientific">Coprinopsis marcescibilis</name>
    <name type="common">Agaric fungus</name>
    <name type="synonym">Psathyrella marcescibilis</name>
    <dbReference type="NCBI Taxonomy" id="230819"/>
    <lineage>
        <taxon>Eukaryota</taxon>
        <taxon>Fungi</taxon>
        <taxon>Dikarya</taxon>
        <taxon>Basidiomycota</taxon>
        <taxon>Agaricomycotina</taxon>
        <taxon>Agaricomycetes</taxon>
        <taxon>Agaricomycetidae</taxon>
        <taxon>Agaricales</taxon>
        <taxon>Agaricineae</taxon>
        <taxon>Psathyrellaceae</taxon>
        <taxon>Coprinopsis</taxon>
    </lineage>
</organism>
<evidence type="ECO:0000313" key="8">
    <source>
        <dbReference type="EMBL" id="TFK28856.1"/>
    </source>
</evidence>
<dbReference type="Pfam" id="PF04129">
    <property type="entry name" value="Vps52_CC"/>
    <property type="match status" value="1"/>
</dbReference>
<dbReference type="GO" id="GO:0005829">
    <property type="term" value="C:cytosol"/>
    <property type="evidence" value="ECO:0007669"/>
    <property type="project" value="GOC"/>
</dbReference>
<dbReference type="GO" id="GO:0042147">
    <property type="term" value="P:retrograde transport, endosome to Golgi"/>
    <property type="evidence" value="ECO:0007669"/>
    <property type="project" value="TreeGrafter"/>
</dbReference>
<dbReference type="OrthoDB" id="19482at2759"/>
<keyword evidence="9" id="KW-1185">Reference proteome</keyword>
<comment type="similarity">
    <text evidence="2">Belongs to the VPS52 family.</text>
</comment>
<keyword evidence="4" id="KW-0653">Protein transport</keyword>
<evidence type="ECO:0000313" key="9">
    <source>
        <dbReference type="Proteomes" id="UP000307440"/>
    </source>
</evidence>
<dbReference type="InterPro" id="IPR048319">
    <property type="entry name" value="Vps52_CC"/>
</dbReference>
<evidence type="ECO:0000259" key="6">
    <source>
        <dbReference type="Pfam" id="PF04129"/>
    </source>
</evidence>
<feature type="domain" description="Vps52 C-terminal" evidence="7">
    <location>
        <begin position="378"/>
        <end position="558"/>
    </location>
</feature>
<evidence type="ECO:0000256" key="1">
    <source>
        <dbReference type="ARBA" id="ARBA00004601"/>
    </source>
</evidence>
<dbReference type="GO" id="GO:0015031">
    <property type="term" value="P:protein transport"/>
    <property type="evidence" value="ECO:0007669"/>
    <property type="project" value="UniProtKB-KW"/>
</dbReference>
<dbReference type="PANTHER" id="PTHR14190:SF7">
    <property type="entry name" value="VACUOLAR PROTEIN SORTING-ASSOCIATED PROTEIN 52 HOMOLOG"/>
    <property type="match status" value="1"/>
</dbReference>
<evidence type="ECO:0000256" key="5">
    <source>
        <dbReference type="ARBA" id="ARBA00023034"/>
    </source>
</evidence>
<accession>A0A5C3LA20</accession>
<dbReference type="Proteomes" id="UP000307440">
    <property type="component" value="Unassembled WGS sequence"/>
</dbReference>
<dbReference type="GO" id="GO:0019905">
    <property type="term" value="F:syntaxin binding"/>
    <property type="evidence" value="ECO:0007669"/>
    <property type="project" value="TreeGrafter"/>
</dbReference>
<evidence type="ECO:0000259" key="7">
    <source>
        <dbReference type="Pfam" id="PF20655"/>
    </source>
</evidence>
<reference evidence="8 9" key="1">
    <citation type="journal article" date="2019" name="Nat. Ecol. Evol.">
        <title>Megaphylogeny resolves global patterns of mushroom evolution.</title>
        <authorList>
            <person name="Varga T."/>
            <person name="Krizsan K."/>
            <person name="Foldi C."/>
            <person name="Dima B."/>
            <person name="Sanchez-Garcia M."/>
            <person name="Sanchez-Ramirez S."/>
            <person name="Szollosi G.J."/>
            <person name="Szarkandi J.G."/>
            <person name="Papp V."/>
            <person name="Albert L."/>
            <person name="Andreopoulos W."/>
            <person name="Angelini C."/>
            <person name="Antonin V."/>
            <person name="Barry K.W."/>
            <person name="Bougher N.L."/>
            <person name="Buchanan P."/>
            <person name="Buyck B."/>
            <person name="Bense V."/>
            <person name="Catcheside P."/>
            <person name="Chovatia M."/>
            <person name="Cooper J."/>
            <person name="Damon W."/>
            <person name="Desjardin D."/>
            <person name="Finy P."/>
            <person name="Geml J."/>
            <person name="Haridas S."/>
            <person name="Hughes K."/>
            <person name="Justo A."/>
            <person name="Karasinski D."/>
            <person name="Kautmanova I."/>
            <person name="Kiss B."/>
            <person name="Kocsube S."/>
            <person name="Kotiranta H."/>
            <person name="LaButti K.M."/>
            <person name="Lechner B.E."/>
            <person name="Liimatainen K."/>
            <person name="Lipzen A."/>
            <person name="Lukacs Z."/>
            <person name="Mihaltcheva S."/>
            <person name="Morgado L.N."/>
            <person name="Niskanen T."/>
            <person name="Noordeloos M.E."/>
            <person name="Ohm R.A."/>
            <person name="Ortiz-Santana B."/>
            <person name="Ovrebo C."/>
            <person name="Racz N."/>
            <person name="Riley R."/>
            <person name="Savchenko A."/>
            <person name="Shiryaev A."/>
            <person name="Soop K."/>
            <person name="Spirin V."/>
            <person name="Szebenyi C."/>
            <person name="Tomsovsky M."/>
            <person name="Tulloss R.E."/>
            <person name="Uehling J."/>
            <person name="Grigoriev I.V."/>
            <person name="Vagvolgyi C."/>
            <person name="Papp T."/>
            <person name="Martin F.M."/>
            <person name="Miettinen O."/>
            <person name="Hibbett D.S."/>
            <person name="Nagy L.G."/>
        </authorList>
    </citation>
    <scope>NUCLEOTIDE SEQUENCE [LARGE SCALE GENOMIC DNA]</scope>
    <source>
        <strain evidence="8 9">CBS 121175</strain>
    </source>
</reference>
<dbReference type="PANTHER" id="PTHR14190">
    <property type="entry name" value="SUPPRESSOR OF ACTIN MUTATIONS 2/VACUOLAR PROTEIN SORTING 52"/>
    <property type="match status" value="1"/>
</dbReference>
<dbReference type="GO" id="GO:0006896">
    <property type="term" value="P:Golgi to vacuole transport"/>
    <property type="evidence" value="ECO:0007669"/>
    <property type="project" value="TreeGrafter"/>
</dbReference>
<gene>
    <name evidence="8" type="ORF">FA15DRAFT_611580</name>
</gene>
<protein>
    <submittedName>
        <fullName evidence="8">Vps52-domain-containing protein</fullName>
    </submittedName>
</protein>
<evidence type="ECO:0000256" key="2">
    <source>
        <dbReference type="ARBA" id="ARBA00008180"/>
    </source>
</evidence>
<evidence type="ECO:0000256" key="3">
    <source>
        <dbReference type="ARBA" id="ARBA00022448"/>
    </source>
</evidence>
<dbReference type="EMBL" id="ML210153">
    <property type="protein sequence ID" value="TFK28856.1"/>
    <property type="molecule type" value="Genomic_DNA"/>
</dbReference>
<comment type="subcellular location">
    <subcellularLocation>
        <location evidence="1">Golgi apparatus</location>
        <location evidence="1">trans-Golgi network</location>
    </subcellularLocation>
</comment>
<dbReference type="Pfam" id="PF20655">
    <property type="entry name" value="Vps52_C"/>
    <property type="match status" value="2"/>
</dbReference>
<dbReference type="InterPro" id="IPR007258">
    <property type="entry name" value="Vps52"/>
</dbReference>
<proteinExistence type="inferred from homology"/>
<dbReference type="AlphaFoldDB" id="A0A5C3LA20"/>
<dbReference type="GO" id="GO:0032456">
    <property type="term" value="P:endocytic recycling"/>
    <property type="evidence" value="ECO:0007669"/>
    <property type="project" value="TreeGrafter"/>
</dbReference>
<dbReference type="STRING" id="230819.A0A5C3LA20"/>
<feature type="domain" description="Vps52 C-terminal" evidence="7">
    <location>
        <begin position="258"/>
        <end position="302"/>
    </location>
</feature>
<evidence type="ECO:0000256" key="4">
    <source>
        <dbReference type="ARBA" id="ARBA00022927"/>
    </source>
</evidence>
<sequence length="589" mass="65837">MSSSTSGNTSQPDFYQERARDFVDLHEQVETSDKLLDSLENFLSTFQKDLNAVAGQISELQDRSKDIEGRLKSRKKIERPLSSLLSDITVSPFLAKTILDSNVGEPWIDAIQQFEQRLITSRSRTRVKAARDLGEVAEGLRIVAATKLRGFFLALFQPIRSSVTTNMQVIQTSVLLKYAPLFGFLQRQAPAVANELQRAYAGAARLYYETGFRRYARSLGLIKTRSPEKFETITSGDSDKNFVMDLNRLQHGKLDGPSATLSYMADSKSHKEPVEGLLRSLLLVFMDNATSEYVFISKFFASSPSPPSVDASLSLMTPTAIVPTPSAMASPETTAFAENRSPSASDFGGSSRHASGVFPSLGAVISPGPSREEQAVVDAIWKQIMDPVLEYCQNFARLALEPMPSTTPLLTMIRLTEEVVTEIQKRRCPPAESFIFGLRLQMWPIFQKAMHEHIESLKRLAEGTGTGYFSRTSTITDAVIAKISRRYVGLFNSFVYLTEHEEETMIFSNLQRLREELVKLMNRHTERINDRVTKATAQSAVYELILQELSNGTQHTAHLKLQKEIAFWSYLDEEAKRKIVSAVSGAVSQ</sequence>
<keyword evidence="3" id="KW-0813">Transport</keyword>
<dbReference type="GO" id="GO:0000938">
    <property type="term" value="C:GARP complex"/>
    <property type="evidence" value="ECO:0007669"/>
    <property type="project" value="TreeGrafter"/>
</dbReference>
<feature type="domain" description="Vps52 coiled-coil" evidence="6">
    <location>
        <begin position="20"/>
        <end position="185"/>
    </location>
</feature>